<sequence>PNLVAAGALLTAIPTLIVYFVLQRQFVSGLTLGANKG</sequence>
<evidence type="ECO:0000256" key="1">
    <source>
        <dbReference type="ARBA" id="ARBA00004141"/>
    </source>
</evidence>
<accession>A0A9Q3VXZ7</accession>
<evidence type="ECO:0000256" key="2">
    <source>
        <dbReference type="ARBA" id="ARBA00022692"/>
    </source>
</evidence>
<keyword evidence="4 5" id="KW-0472">Membrane</keyword>
<protein>
    <submittedName>
        <fullName evidence="6">Carbohydrate ABC transporter permease</fullName>
    </submittedName>
</protein>
<feature type="non-terminal residue" evidence="6">
    <location>
        <position position="1"/>
    </location>
</feature>
<gene>
    <name evidence="6" type="ORF">LJ657_39390</name>
</gene>
<evidence type="ECO:0000256" key="5">
    <source>
        <dbReference type="SAM" id="Phobius"/>
    </source>
</evidence>
<name>A0A9Q3VXZ7_9ACTN</name>
<keyword evidence="3 5" id="KW-1133">Transmembrane helix</keyword>
<comment type="caution">
    <text evidence="6">The sequence shown here is derived from an EMBL/GenBank/DDBJ whole genome shotgun (WGS) entry which is preliminary data.</text>
</comment>
<feature type="transmembrane region" description="Helical" evidence="5">
    <location>
        <begin position="6"/>
        <end position="22"/>
    </location>
</feature>
<dbReference type="EMBL" id="JAJSBI010000029">
    <property type="protein sequence ID" value="MCD9879548.1"/>
    <property type="molecule type" value="Genomic_DNA"/>
</dbReference>
<dbReference type="Proteomes" id="UP001108029">
    <property type="component" value="Unassembled WGS sequence"/>
</dbReference>
<evidence type="ECO:0000313" key="7">
    <source>
        <dbReference type="Proteomes" id="UP001108029"/>
    </source>
</evidence>
<dbReference type="AlphaFoldDB" id="A0A9Q3VXZ7"/>
<evidence type="ECO:0000256" key="4">
    <source>
        <dbReference type="ARBA" id="ARBA00023136"/>
    </source>
</evidence>
<organism evidence="6 7">
    <name type="scientific">Streptomyces guryensis</name>
    <dbReference type="NCBI Taxonomy" id="2886947"/>
    <lineage>
        <taxon>Bacteria</taxon>
        <taxon>Bacillati</taxon>
        <taxon>Actinomycetota</taxon>
        <taxon>Actinomycetes</taxon>
        <taxon>Kitasatosporales</taxon>
        <taxon>Streptomycetaceae</taxon>
        <taxon>Streptomyces</taxon>
    </lineage>
</organism>
<evidence type="ECO:0000256" key="3">
    <source>
        <dbReference type="ARBA" id="ARBA00022989"/>
    </source>
</evidence>
<dbReference type="InterPro" id="IPR035906">
    <property type="entry name" value="MetI-like_sf"/>
</dbReference>
<proteinExistence type="predicted"/>
<keyword evidence="7" id="KW-1185">Reference proteome</keyword>
<comment type="subcellular location">
    <subcellularLocation>
        <location evidence="1">Membrane</location>
        <topology evidence="1">Multi-pass membrane protein</topology>
    </subcellularLocation>
</comment>
<dbReference type="SUPFAM" id="SSF161098">
    <property type="entry name" value="MetI-like"/>
    <property type="match status" value="1"/>
</dbReference>
<keyword evidence="2 5" id="KW-0812">Transmembrane</keyword>
<dbReference type="GO" id="GO:0016020">
    <property type="term" value="C:membrane"/>
    <property type="evidence" value="ECO:0007669"/>
    <property type="project" value="UniProtKB-SubCell"/>
</dbReference>
<evidence type="ECO:0000313" key="6">
    <source>
        <dbReference type="EMBL" id="MCD9879548.1"/>
    </source>
</evidence>
<reference evidence="6" key="1">
    <citation type="submission" date="2021-12" db="EMBL/GenBank/DDBJ databases">
        <authorList>
            <person name="Lee J.-H."/>
            <person name="Kim S.-B."/>
        </authorList>
    </citation>
    <scope>NUCLEOTIDE SEQUENCE</scope>
    <source>
        <strain evidence="6">NR30</strain>
    </source>
</reference>